<evidence type="ECO:0008006" key="4">
    <source>
        <dbReference type="Google" id="ProtNLM"/>
    </source>
</evidence>
<comment type="caution">
    <text evidence="2">The sequence shown here is derived from an EMBL/GenBank/DDBJ whole genome shotgun (WGS) entry which is preliminary data.</text>
</comment>
<keyword evidence="3" id="KW-1185">Reference proteome</keyword>
<accession>A0A2B7Y9S1</accession>
<gene>
    <name evidence="2" type="ORF">AJ80_04616</name>
</gene>
<reference evidence="2 3" key="1">
    <citation type="submission" date="2017-10" db="EMBL/GenBank/DDBJ databases">
        <title>Comparative genomics in systemic dimorphic fungi from Ajellomycetaceae.</title>
        <authorList>
            <person name="Munoz J.F."/>
            <person name="Mcewen J.G."/>
            <person name="Clay O.K."/>
            <person name="Cuomo C.A."/>
        </authorList>
    </citation>
    <scope>NUCLEOTIDE SEQUENCE [LARGE SCALE GENOMIC DNA]</scope>
    <source>
        <strain evidence="2 3">UAMH7299</strain>
    </source>
</reference>
<evidence type="ECO:0000313" key="3">
    <source>
        <dbReference type="Proteomes" id="UP000224634"/>
    </source>
</evidence>
<proteinExistence type="predicted"/>
<dbReference type="AlphaFoldDB" id="A0A2B7Y9S1"/>
<feature type="compositionally biased region" description="Basic and acidic residues" evidence="1">
    <location>
        <begin position="351"/>
        <end position="361"/>
    </location>
</feature>
<dbReference type="EMBL" id="PDNA01000060">
    <property type="protein sequence ID" value="PGH17995.1"/>
    <property type="molecule type" value="Genomic_DNA"/>
</dbReference>
<evidence type="ECO:0000256" key="1">
    <source>
        <dbReference type="SAM" id="MobiDB-lite"/>
    </source>
</evidence>
<dbReference type="STRING" id="1447883.A0A2B7Y9S1"/>
<name>A0A2B7Y9S1_POLH7</name>
<protein>
    <recommendedName>
        <fullName evidence="4">HAUS augmin-like complex subunit 3 N-terminal domain-containing protein</fullName>
    </recommendedName>
</protein>
<sequence length="524" mass="57819">MENNAVLKDYILTVLRERNVPIKIDELNAAIGNPDTRKWLTDHLGPETLLSKEETALYTKLEASGALRPLLQGTEISSTRPFLDSEIRTAIESLKASTIAIEKQTETLKQQCNELKSQLSNSNQVDLRQKNDLGRLHKGHGMAKQQSHAKVDDLTQTFEEKLSAALGVLAAENSDLASQVTSRLKQDDKIIESLGKLASSSQSSENDRELRLKVSKLCDELSSYIAEEVHCHLDRVYLEGLKDNVPKTLNGGPGEDEQDQLASVNEEINSLYPEIDVLSDMNAQQQLKAPILLALQSQRAEAAGNSEQQLIYILTALEELSLSSEQLAKRLQARQSHRLALNQLAATYKSELHDRRPEKPTKPKVQRRSSIRASYSASAVRGTVERRLSLSGDDSAPSLESLLRRLGISLSALLEGDSHQAACHILNEKRQRMLDTLENLHSAAESSLAPYMGAADTASQLLSSPLLVDSNFTASLSNSTHEQRLSSLESQIGVLQKGINGLNMEVLHQGDRAQGKFIERWSGE</sequence>
<feature type="region of interest" description="Disordered" evidence="1">
    <location>
        <begin position="351"/>
        <end position="370"/>
    </location>
</feature>
<evidence type="ECO:0000313" key="2">
    <source>
        <dbReference type="EMBL" id="PGH17995.1"/>
    </source>
</evidence>
<dbReference type="Proteomes" id="UP000224634">
    <property type="component" value="Unassembled WGS sequence"/>
</dbReference>
<organism evidence="2 3">
    <name type="scientific">Polytolypa hystricis (strain UAMH7299)</name>
    <dbReference type="NCBI Taxonomy" id="1447883"/>
    <lineage>
        <taxon>Eukaryota</taxon>
        <taxon>Fungi</taxon>
        <taxon>Dikarya</taxon>
        <taxon>Ascomycota</taxon>
        <taxon>Pezizomycotina</taxon>
        <taxon>Eurotiomycetes</taxon>
        <taxon>Eurotiomycetidae</taxon>
        <taxon>Onygenales</taxon>
        <taxon>Onygenales incertae sedis</taxon>
        <taxon>Polytolypa</taxon>
    </lineage>
</organism>
<dbReference type="OrthoDB" id="1699231at2759"/>